<comment type="caution">
    <text evidence="2">The sequence shown here is derived from an EMBL/GenBank/DDBJ whole genome shotgun (WGS) entry which is preliminary data.</text>
</comment>
<accession>A0A0R2BD65</accession>
<keyword evidence="1" id="KW-0812">Transmembrane</keyword>
<name>A0A0R2BD65_SECCO</name>
<protein>
    <submittedName>
        <fullName evidence="2">Uncharacterized protein</fullName>
    </submittedName>
</protein>
<proteinExistence type="predicted"/>
<dbReference type="EMBL" id="AYYR01000014">
    <property type="protein sequence ID" value="KRM77015.1"/>
    <property type="molecule type" value="Genomic_DNA"/>
</dbReference>
<dbReference type="PATRIC" id="fig|1423733.4.peg.729"/>
<evidence type="ECO:0000313" key="3">
    <source>
        <dbReference type="Proteomes" id="UP000051845"/>
    </source>
</evidence>
<feature type="transmembrane region" description="Helical" evidence="1">
    <location>
        <begin position="29"/>
        <end position="50"/>
    </location>
</feature>
<dbReference type="AlphaFoldDB" id="A0A0R2BD65"/>
<dbReference type="RefSeq" id="WP_156405122.1">
    <property type="nucleotide sequence ID" value="NZ_AYYR01000014.1"/>
</dbReference>
<keyword evidence="1" id="KW-0472">Membrane</keyword>
<dbReference type="Proteomes" id="UP000051845">
    <property type="component" value="Unassembled WGS sequence"/>
</dbReference>
<keyword evidence="1" id="KW-1133">Transmembrane helix</keyword>
<sequence>MTTLLGLFLILMLIVIVIGSIQGNRQVIIIGMIGLGVLVVVAVFLLVVGIPNI</sequence>
<evidence type="ECO:0000256" key="1">
    <source>
        <dbReference type="SAM" id="Phobius"/>
    </source>
</evidence>
<evidence type="ECO:0000313" key="2">
    <source>
        <dbReference type="EMBL" id="KRM77015.1"/>
    </source>
</evidence>
<gene>
    <name evidence="2" type="ORF">FC82_GL000700</name>
</gene>
<organism evidence="2 3">
    <name type="scientific">Secundilactobacillus collinoides DSM 20515 = JCM 1123</name>
    <dbReference type="NCBI Taxonomy" id="1423733"/>
    <lineage>
        <taxon>Bacteria</taxon>
        <taxon>Bacillati</taxon>
        <taxon>Bacillota</taxon>
        <taxon>Bacilli</taxon>
        <taxon>Lactobacillales</taxon>
        <taxon>Lactobacillaceae</taxon>
        <taxon>Secundilactobacillus</taxon>
    </lineage>
</organism>
<reference evidence="2 3" key="1">
    <citation type="journal article" date="2015" name="Genome Announc.">
        <title>Expanding the biotechnology potential of lactobacilli through comparative genomics of 213 strains and associated genera.</title>
        <authorList>
            <person name="Sun Z."/>
            <person name="Harris H.M."/>
            <person name="McCann A."/>
            <person name="Guo C."/>
            <person name="Argimon S."/>
            <person name="Zhang W."/>
            <person name="Yang X."/>
            <person name="Jeffery I.B."/>
            <person name="Cooney J.C."/>
            <person name="Kagawa T.F."/>
            <person name="Liu W."/>
            <person name="Song Y."/>
            <person name="Salvetti E."/>
            <person name="Wrobel A."/>
            <person name="Rasinkangas P."/>
            <person name="Parkhill J."/>
            <person name="Rea M.C."/>
            <person name="O'Sullivan O."/>
            <person name="Ritari J."/>
            <person name="Douillard F.P."/>
            <person name="Paul Ross R."/>
            <person name="Yang R."/>
            <person name="Briner A.E."/>
            <person name="Felis G.E."/>
            <person name="de Vos W.M."/>
            <person name="Barrangou R."/>
            <person name="Klaenhammer T.R."/>
            <person name="Caufield P.W."/>
            <person name="Cui Y."/>
            <person name="Zhang H."/>
            <person name="O'Toole P.W."/>
        </authorList>
    </citation>
    <scope>NUCLEOTIDE SEQUENCE [LARGE SCALE GENOMIC DNA]</scope>
    <source>
        <strain evidence="2 3">DSM 20515</strain>
    </source>
</reference>